<feature type="chain" id="PRO_5037607800" description="Lipoprotein" evidence="1">
    <location>
        <begin position="24"/>
        <end position="318"/>
    </location>
</feature>
<accession>A0A953JE90</accession>
<evidence type="ECO:0008006" key="4">
    <source>
        <dbReference type="Google" id="ProtNLM"/>
    </source>
</evidence>
<dbReference type="Proteomes" id="UP000705867">
    <property type="component" value="Unassembled WGS sequence"/>
</dbReference>
<evidence type="ECO:0000313" key="3">
    <source>
        <dbReference type="Proteomes" id="UP000705867"/>
    </source>
</evidence>
<feature type="signal peptide" evidence="1">
    <location>
        <begin position="1"/>
        <end position="23"/>
    </location>
</feature>
<dbReference type="PROSITE" id="PS51257">
    <property type="entry name" value="PROKAR_LIPOPROTEIN"/>
    <property type="match status" value="1"/>
</dbReference>
<evidence type="ECO:0000256" key="1">
    <source>
        <dbReference type="SAM" id="SignalP"/>
    </source>
</evidence>
<gene>
    <name evidence="2" type="ORF">K8I29_12715</name>
</gene>
<name>A0A953JE90_9BACT</name>
<protein>
    <recommendedName>
        <fullName evidence="4">Lipoprotein</fullName>
    </recommendedName>
</protein>
<dbReference type="AlphaFoldDB" id="A0A953JE90"/>
<reference evidence="2" key="2">
    <citation type="submission" date="2021-08" db="EMBL/GenBank/DDBJ databases">
        <authorList>
            <person name="Dalcin Martins P."/>
        </authorList>
    </citation>
    <scope>NUCLEOTIDE SEQUENCE</scope>
    <source>
        <strain evidence="2">MAG_39</strain>
    </source>
</reference>
<proteinExistence type="predicted"/>
<reference evidence="2" key="1">
    <citation type="journal article" date="2021" name="bioRxiv">
        <title>Unraveling nitrogen, sulfur and carbon metabolic pathways and microbial community transcriptional responses to substrate deprivation and toxicity stresses in a bioreactor mimicking anoxic brackish coastal sediment conditions.</title>
        <authorList>
            <person name="Martins P.D."/>
            <person name="Echeveste M.J."/>
            <person name="Arshad A."/>
            <person name="Kurth J."/>
            <person name="Ouboter H."/>
            <person name="Jetten M.S.M."/>
            <person name="Welte C.U."/>
        </authorList>
    </citation>
    <scope>NUCLEOTIDE SEQUENCE</scope>
    <source>
        <strain evidence="2">MAG_39</strain>
    </source>
</reference>
<comment type="caution">
    <text evidence="2">The sequence shown here is derived from an EMBL/GenBank/DDBJ whole genome shotgun (WGS) entry which is preliminary data.</text>
</comment>
<organism evidence="2 3">
    <name type="scientific">Candidatus Nitrobium versatile</name>
    <dbReference type="NCBI Taxonomy" id="2884831"/>
    <lineage>
        <taxon>Bacteria</taxon>
        <taxon>Pseudomonadati</taxon>
        <taxon>Nitrospirota</taxon>
        <taxon>Nitrospiria</taxon>
        <taxon>Nitrospirales</taxon>
        <taxon>Nitrospiraceae</taxon>
        <taxon>Candidatus Nitrobium</taxon>
    </lineage>
</organism>
<sequence length="318" mass="32482">MKTTVFKRMAMFFLAGVTGVLLVSCGGGGGTTSSAEATTTTGSDTIVNGIVSKGPVSGATVNGYAIENGGKGRLLGSAMTGQNGAFTMNMGQYNGPMLLEAYGGSYVDEATGVSTDMGTMIFRTAMENVSGNTTMALTPMTEMAVQYMNGNYSDQMMTTANQVMGSAFGVSDIVRTLPKEVGTASTTGQENETYYGLMLAAMSRFSSTTNTDIPALMQGMLDAMTTNDTQALDYYTNMMSQSFTDFTMSPQNMTGMTFSSGMMSTSGITGMMGGYNGTYGGTTGGGGVSGGMMGGSYSGGTTGGTGGGMMGGWLTGGR</sequence>
<keyword evidence="1" id="KW-0732">Signal</keyword>
<dbReference type="EMBL" id="JAIOIV010000101">
    <property type="protein sequence ID" value="MBZ0157059.1"/>
    <property type="molecule type" value="Genomic_DNA"/>
</dbReference>
<evidence type="ECO:0000313" key="2">
    <source>
        <dbReference type="EMBL" id="MBZ0157059.1"/>
    </source>
</evidence>